<dbReference type="CDD" id="cd06223">
    <property type="entry name" value="PRTases_typeI"/>
    <property type="match status" value="1"/>
</dbReference>
<evidence type="ECO:0000313" key="3">
    <source>
        <dbReference type="EMBL" id="MCC2198182.1"/>
    </source>
</evidence>
<evidence type="ECO:0000313" key="4">
    <source>
        <dbReference type="Proteomes" id="UP001430637"/>
    </source>
</evidence>
<sequence>MPGYYSRPARLGRQVRQLLLPRRCPYCREVLGTLLRCEACMTRLEELRRSPTMRLARASHYLGRLEGAAAPYRYEGVVRDAILRAKYEGESWTAVELGLEMTARLFGAKVEMHFAEPVPGPVAGAAVGYDCIIPVPASSRRRGYNVPERMARPLSHALGLPLLPKALCRARAGRHQAGLSLEERLVNVAGAFRAQEPELVEGKRVLLVDDVITTGATAAACAQALLDAGAHSVFAVALAASGGEMDATSNASEA</sequence>
<dbReference type="PANTHER" id="PTHR47505">
    <property type="entry name" value="DNA UTILIZATION PROTEIN YHGH"/>
    <property type="match status" value="1"/>
</dbReference>
<name>A0ABS8F5R6_9FIRM</name>
<proteinExistence type="inferred from homology"/>
<protein>
    <submittedName>
        <fullName evidence="3">ComF family protein</fullName>
    </submittedName>
</protein>
<dbReference type="InterPro" id="IPR000836">
    <property type="entry name" value="PRTase_dom"/>
</dbReference>
<reference evidence="3" key="1">
    <citation type="submission" date="2021-10" db="EMBL/GenBank/DDBJ databases">
        <title>Anaerobic single-cell dispensing facilitates the cultivation of human gut bacteria.</title>
        <authorList>
            <person name="Afrizal A."/>
        </authorList>
    </citation>
    <scope>NUCLEOTIDE SEQUENCE</scope>
    <source>
        <strain evidence="3">CLA-AA-H233</strain>
    </source>
</reference>
<organism evidence="3 4">
    <name type="scientific">Faecalibacterium butyricigenerans</name>
    <dbReference type="NCBI Taxonomy" id="1851427"/>
    <lineage>
        <taxon>Bacteria</taxon>
        <taxon>Bacillati</taxon>
        <taxon>Bacillota</taxon>
        <taxon>Clostridia</taxon>
        <taxon>Eubacteriales</taxon>
        <taxon>Oscillospiraceae</taxon>
        <taxon>Faecalibacterium</taxon>
    </lineage>
</organism>
<dbReference type="Gene3D" id="3.40.50.2020">
    <property type="match status" value="1"/>
</dbReference>
<comment type="caution">
    <text evidence="3">The sequence shown here is derived from an EMBL/GenBank/DDBJ whole genome shotgun (WGS) entry which is preliminary data.</text>
</comment>
<feature type="domain" description="Phosphoribosyltransferase" evidence="2">
    <location>
        <begin position="168"/>
        <end position="241"/>
    </location>
</feature>
<dbReference type="EMBL" id="JAJEQL010000001">
    <property type="protein sequence ID" value="MCC2198182.1"/>
    <property type="molecule type" value="Genomic_DNA"/>
</dbReference>
<keyword evidence="4" id="KW-1185">Reference proteome</keyword>
<gene>
    <name evidence="3" type="ORF">LKD23_00115</name>
</gene>
<dbReference type="SUPFAM" id="SSF53271">
    <property type="entry name" value="PRTase-like"/>
    <property type="match status" value="1"/>
</dbReference>
<dbReference type="Pfam" id="PF00156">
    <property type="entry name" value="Pribosyltran"/>
    <property type="match status" value="1"/>
</dbReference>
<dbReference type="InterPro" id="IPR051910">
    <property type="entry name" value="ComF/GntX_DNA_util-trans"/>
</dbReference>
<dbReference type="Proteomes" id="UP001430637">
    <property type="component" value="Unassembled WGS sequence"/>
</dbReference>
<accession>A0ABS8F5R6</accession>
<dbReference type="InterPro" id="IPR029057">
    <property type="entry name" value="PRTase-like"/>
</dbReference>
<dbReference type="RefSeq" id="WP_227619779.1">
    <property type="nucleotide sequence ID" value="NZ_JAJEQL010000001.1"/>
</dbReference>
<evidence type="ECO:0000259" key="2">
    <source>
        <dbReference type="Pfam" id="PF00156"/>
    </source>
</evidence>
<comment type="similarity">
    <text evidence="1">Belongs to the ComF/GntX family.</text>
</comment>
<evidence type="ECO:0000256" key="1">
    <source>
        <dbReference type="ARBA" id="ARBA00008007"/>
    </source>
</evidence>
<dbReference type="PANTHER" id="PTHR47505:SF1">
    <property type="entry name" value="DNA UTILIZATION PROTEIN YHGH"/>
    <property type="match status" value="1"/>
</dbReference>